<reference evidence="2 3" key="1">
    <citation type="submission" date="2014-06" db="EMBL/GenBank/DDBJ databases">
        <title>Evolutionary Origins and Diversification of the Mycorrhizal Mutualists.</title>
        <authorList>
            <consortium name="DOE Joint Genome Institute"/>
            <consortium name="Mycorrhizal Genomics Consortium"/>
            <person name="Kohler A."/>
            <person name="Kuo A."/>
            <person name="Nagy L.G."/>
            <person name="Floudas D."/>
            <person name="Copeland A."/>
            <person name="Barry K.W."/>
            <person name="Cichocki N."/>
            <person name="Veneault-Fourrey C."/>
            <person name="LaButti K."/>
            <person name="Lindquist E.A."/>
            <person name="Lipzen A."/>
            <person name="Lundell T."/>
            <person name="Morin E."/>
            <person name="Murat C."/>
            <person name="Riley R."/>
            <person name="Ohm R."/>
            <person name="Sun H."/>
            <person name="Tunlid A."/>
            <person name="Henrissat B."/>
            <person name="Grigoriev I.V."/>
            <person name="Hibbett D.S."/>
            <person name="Martin F."/>
        </authorList>
    </citation>
    <scope>NUCLEOTIDE SEQUENCE [LARGE SCALE GENOMIC DNA]</scope>
    <source>
        <strain evidence="2 3">SS14</strain>
    </source>
</reference>
<gene>
    <name evidence="2" type="ORF">M422DRAFT_47203</name>
</gene>
<organism evidence="2 3">
    <name type="scientific">Sphaerobolus stellatus (strain SS14)</name>
    <dbReference type="NCBI Taxonomy" id="990650"/>
    <lineage>
        <taxon>Eukaryota</taxon>
        <taxon>Fungi</taxon>
        <taxon>Dikarya</taxon>
        <taxon>Basidiomycota</taxon>
        <taxon>Agaricomycotina</taxon>
        <taxon>Agaricomycetes</taxon>
        <taxon>Phallomycetidae</taxon>
        <taxon>Geastrales</taxon>
        <taxon>Sphaerobolaceae</taxon>
        <taxon>Sphaerobolus</taxon>
    </lineage>
</organism>
<proteinExistence type="predicted"/>
<evidence type="ECO:0000313" key="3">
    <source>
        <dbReference type="Proteomes" id="UP000054279"/>
    </source>
</evidence>
<dbReference type="AlphaFoldDB" id="A0A0C9VCZ3"/>
<dbReference type="EMBL" id="KN837115">
    <property type="protein sequence ID" value="KIJ44859.1"/>
    <property type="molecule type" value="Genomic_DNA"/>
</dbReference>
<dbReference type="HOGENOM" id="CLU_1611850_0_0_1"/>
<feature type="region of interest" description="Disordered" evidence="1">
    <location>
        <begin position="61"/>
        <end position="90"/>
    </location>
</feature>
<protein>
    <submittedName>
        <fullName evidence="2">Uncharacterized protein</fullName>
    </submittedName>
</protein>
<evidence type="ECO:0000313" key="2">
    <source>
        <dbReference type="EMBL" id="KIJ44859.1"/>
    </source>
</evidence>
<dbReference type="Proteomes" id="UP000054279">
    <property type="component" value="Unassembled WGS sequence"/>
</dbReference>
<evidence type="ECO:0000256" key="1">
    <source>
        <dbReference type="SAM" id="MobiDB-lite"/>
    </source>
</evidence>
<feature type="region of interest" description="Disordered" evidence="1">
    <location>
        <begin position="1"/>
        <end position="28"/>
    </location>
</feature>
<name>A0A0C9VCZ3_SPHS4</name>
<accession>A0A0C9VCZ3</accession>
<keyword evidence="3" id="KW-1185">Reference proteome</keyword>
<sequence>MSHHNHQGHYYQGHSRQAHTHNDFRPHGSVRFERPKNWRSEHDYLQPLFVALIDDLQGFAEHRDTPFPRGHGRSPTPHHVQPPSENGSISFPIGGIDPNVTLANINTPLINEDNIQDVEIEGEDLYNEYIMEEDTVMEDNDLTPEEIEGNINGKTGESVIDSSPV</sequence>